<feature type="compositionally biased region" description="Basic residues" evidence="1">
    <location>
        <begin position="94"/>
        <end position="103"/>
    </location>
</feature>
<dbReference type="EMBL" id="JAWWNJ010000132">
    <property type="protein sequence ID" value="KAK6985189.1"/>
    <property type="molecule type" value="Genomic_DNA"/>
</dbReference>
<sequence>MPKDGDSGQKNWTSDDPPCLDDDPFLAAPRLPASRSVTGSPSTQHDTPESQDDLVFPATIAQDYAKIVLVWARRAFAEARAVQAEASNCMRITKKERKRKRATNPRDRQTGRHDANADERCKYGDAVGAEVDDAIAGGVYASYDASDDNEDREDASEADSFVVVVESEGRDEFLESEWDSQGRDDGAFAKDDEGEASGIGIVIGTVGRGSRRASVLLLLLLLFEVKVEVDAAAGVRSAWVWVCEGELEVMFVLIVGRFSVRDGEERSIVNTRSVSVAQRERGV</sequence>
<feature type="region of interest" description="Disordered" evidence="1">
    <location>
        <begin position="1"/>
        <end position="52"/>
    </location>
</feature>
<dbReference type="Proteomes" id="UP001362999">
    <property type="component" value="Unassembled WGS sequence"/>
</dbReference>
<reference evidence="2 3" key="1">
    <citation type="journal article" date="2024" name="J Genomics">
        <title>Draft genome sequencing and assembly of Favolaschia claudopus CIRM-BRFM 2984 isolated from oak limbs.</title>
        <authorList>
            <person name="Navarro D."/>
            <person name="Drula E."/>
            <person name="Chaduli D."/>
            <person name="Cazenave R."/>
            <person name="Ahrendt S."/>
            <person name="Wang J."/>
            <person name="Lipzen A."/>
            <person name="Daum C."/>
            <person name="Barry K."/>
            <person name="Grigoriev I.V."/>
            <person name="Favel A."/>
            <person name="Rosso M.N."/>
            <person name="Martin F."/>
        </authorList>
    </citation>
    <scope>NUCLEOTIDE SEQUENCE [LARGE SCALE GENOMIC DNA]</scope>
    <source>
        <strain evidence="2 3">CIRM-BRFM 2984</strain>
    </source>
</reference>
<dbReference type="AlphaFoldDB" id="A0AAV9ZLW1"/>
<gene>
    <name evidence="2" type="ORF">R3P38DRAFT_2805914</name>
</gene>
<accession>A0AAV9ZLW1</accession>
<proteinExistence type="predicted"/>
<evidence type="ECO:0000313" key="3">
    <source>
        <dbReference type="Proteomes" id="UP001362999"/>
    </source>
</evidence>
<feature type="region of interest" description="Disordered" evidence="1">
    <location>
        <begin position="94"/>
        <end position="117"/>
    </location>
</feature>
<feature type="compositionally biased region" description="Basic and acidic residues" evidence="1">
    <location>
        <begin position="104"/>
        <end position="117"/>
    </location>
</feature>
<organism evidence="2 3">
    <name type="scientific">Favolaschia claudopus</name>
    <dbReference type="NCBI Taxonomy" id="2862362"/>
    <lineage>
        <taxon>Eukaryota</taxon>
        <taxon>Fungi</taxon>
        <taxon>Dikarya</taxon>
        <taxon>Basidiomycota</taxon>
        <taxon>Agaricomycotina</taxon>
        <taxon>Agaricomycetes</taxon>
        <taxon>Agaricomycetidae</taxon>
        <taxon>Agaricales</taxon>
        <taxon>Marasmiineae</taxon>
        <taxon>Mycenaceae</taxon>
        <taxon>Favolaschia</taxon>
    </lineage>
</organism>
<comment type="caution">
    <text evidence="2">The sequence shown here is derived from an EMBL/GenBank/DDBJ whole genome shotgun (WGS) entry which is preliminary data.</text>
</comment>
<feature type="compositionally biased region" description="Polar residues" evidence="1">
    <location>
        <begin position="35"/>
        <end position="45"/>
    </location>
</feature>
<name>A0AAV9ZLW1_9AGAR</name>
<evidence type="ECO:0000313" key="2">
    <source>
        <dbReference type="EMBL" id="KAK6985189.1"/>
    </source>
</evidence>
<evidence type="ECO:0000256" key="1">
    <source>
        <dbReference type="SAM" id="MobiDB-lite"/>
    </source>
</evidence>
<keyword evidence="3" id="KW-1185">Reference proteome</keyword>
<protein>
    <submittedName>
        <fullName evidence="2">Uncharacterized protein</fullName>
    </submittedName>
</protein>